<feature type="transmembrane region" description="Helical" evidence="1">
    <location>
        <begin position="70"/>
        <end position="94"/>
    </location>
</feature>
<gene>
    <name evidence="3" type="ORF">Q5H94_15885</name>
</gene>
<dbReference type="InterPro" id="IPR003675">
    <property type="entry name" value="Rce1/LyrA-like_dom"/>
</dbReference>
<evidence type="ECO:0000259" key="2">
    <source>
        <dbReference type="Pfam" id="PF02517"/>
    </source>
</evidence>
<sequence length="298" mass="30336">MNATAAAVPPVTADKAAATTGVAKHVRAGVALIAGLAIASGVILYGPTAIEPVLVKLDSAATPAIVETVFTAAIYGALLIVGVIGGALCGVNALKPGRRPLAMLGLGLFVGLFGVTVTAGYAGIVGSLKLGPPHANSAAMLAWGAALILLQSAAEEVYFRGWLQRTFAKAWGPPVAIFVAALAFSVLHSLGEERAIITFANLFLGGLLFGILAAYGRGILGAVAAHFAWNGAEQMILGLDPNPGVGTFGSLFNFELFGPKSWGGSTEGLNASIAMTLTLVALVVPLVLLVRNRLERAE</sequence>
<protein>
    <submittedName>
        <fullName evidence="3">CPBP family intramembrane metalloprotease</fullName>
        <ecNumber evidence="3">3.4.-.-</ecNumber>
    </submittedName>
</protein>
<keyword evidence="1" id="KW-1133">Transmembrane helix</keyword>
<feature type="transmembrane region" description="Helical" evidence="1">
    <location>
        <begin position="269"/>
        <end position="290"/>
    </location>
</feature>
<name>A0ABT9A2N8_9SPHN</name>
<keyword evidence="1" id="KW-0472">Membrane</keyword>
<evidence type="ECO:0000313" key="4">
    <source>
        <dbReference type="Proteomes" id="UP001176468"/>
    </source>
</evidence>
<dbReference type="RefSeq" id="WP_304562272.1">
    <property type="nucleotide sequence ID" value="NZ_JAUQSZ010000011.1"/>
</dbReference>
<keyword evidence="3" id="KW-0482">Metalloprotease</keyword>
<feature type="domain" description="CAAX prenyl protease 2/Lysostaphin resistance protein A-like" evidence="2">
    <location>
        <begin position="140"/>
        <end position="231"/>
    </location>
</feature>
<dbReference type="PANTHER" id="PTHR39430:SF1">
    <property type="entry name" value="PROTEASE"/>
    <property type="match status" value="1"/>
</dbReference>
<feature type="transmembrane region" description="Helical" evidence="1">
    <location>
        <begin position="30"/>
        <end position="50"/>
    </location>
</feature>
<keyword evidence="1" id="KW-0812">Transmembrane</keyword>
<keyword evidence="3" id="KW-0645">Protease</keyword>
<accession>A0ABT9A2N8</accession>
<dbReference type="Proteomes" id="UP001176468">
    <property type="component" value="Unassembled WGS sequence"/>
</dbReference>
<evidence type="ECO:0000256" key="1">
    <source>
        <dbReference type="SAM" id="Phobius"/>
    </source>
</evidence>
<dbReference type="PANTHER" id="PTHR39430">
    <property type="entry name" value="MEMBRANE-ASSOCIATED PROTEASE-RELATED"/>
    <property type="match status" value="1"/>
</dbReference>
<dbReference type="GO" id="GO:0008237">
    <property type="term" value="F:metallopeptidase activity"/>
    <property type="evidence" value="ECO:0007669"/>
    <property type="project" value="UniProtKB-KW"/>
</dbReference>
<comment type="caution">
    <text evidence="3">The sequence shown here is derived from an EMBL/GenBank/DDBJ whole genome shotgun (WGS) entry which is preliminary data.</text>
</comment>
<feature type="transmembrane region" description="Helical" evidence="1">
    <location>
        <begin position="202"/>
        <end position="229"/>
    </location>
</feature>
<feature type="transmembrane region" description="Helical" evidence="1">
    <location>
        <begin position="101"/>
        <end position="124"/>
    </location>
</feature>
<keyword evidence="3" id="KW-0378">Hydrolase</keyword>
<feature type="transmembrane region" description="Helical" evidence="1">
    <location>
        <begin position="170"/>
        <end position="190"/>
    </location>
</feature>
<proteinExistence type="predicted"/>
<keyword evidence="4" id="KW-1185">Reference proteome</keyword>
<dbReference type="Pfam" id="PF02517">
    <property type="entry name" value="Rce1-like"/>
    <property type="match status" value="1"/>
</dbReference>
<reference evidence="3" key="1">
    <citation type="submission" date="2023-07" db="EMBL/GenBank/DDBJ databases">
        <authorList>
            <person name="Kim M.K."/>
        </authorList>
    </citation>
    <scope>NUCLEOTIDE SEQUENCE</scope>
    <source>
        <strain evidence="3">CA1-15</strain>
    </source>
</reference>
<dbReference type="EMBL" id="JAUQSZ010000011">
    <property type="protein sequence ID" value="MDO7843813.1"/>
    <property type="molecule type" value="Genomic_DNA"/>
</dbReference>
<dbReference type="EC" id="3.4.-.-" evidence="3"/>
<evidence type="ECO:0000313" key="3">
    <source>
        <dbReference type="EMBL" id="MDO7843813.1"/>
    </source>
</evidence>
<organism evidence="3 4">
    <name type="scientific">Sphingomonas immobilis</name>
    <dbReference type="NCBI Taxonomy" id="3063997"/>
    <lineage>
        <taxon>Bacteria</taxon>
        <taxon>Pseudomonadati</taxon>
        <taxon>Pseudomonadota</taxon>
        <taxon>Alphaproteobacteria</taxon>
        <taxon>Sphingomonadales</taxon>
        <taxon>Sphingomonadaceae</taxon>
        <taxon>Sphingomonas</taxon>
    </lineage>
</organism>